<protein>
    <submittedName>
        <fullName evidence="2">Glycosyltransferase family 4 protein</fullName>
    </submittedName>
</protein>
<dbReference type="Proteomes" id="UP001596024">
    <property type="component" value="Unassembled WGS sequence"/>
</dbReference>
<accession>A0ABV9NF05</accession>
<dbReference type="Pfam" id="PF13579">
    <property type="entry name" value="Glyco_trans_4_4"/>
    <property type="match status" value="1"/>
</dbReference>
<proteinExistence type="predicted"/>
<dbReference type="InterPro" id="IPR050194">
    <property type="entry name" value="Glycosyltransferase_grp1"/>
</dbReference>
<dbReference type="Pfam" id="PF13692">
    <property type="entry name" value="Glyco_trans_1_4"/>
    <property type="match status" value="1"/>
</dbReference>
<dbReference type="RefSeq" id="WP_371394292.1">
    <property type="nucleotide sequence ID" value="NZ_CP163421.1"/>
</dbReference>
<feature type="domain" description="Glycosyltransferase subfamily 4-like N-terminal" evidence="1">
    <location>
        <begin position="17"/>
        <end position="200"/>
    </location>
</feature>
<keyword evidence="3" id="KW-1185">Reference proteome</keyword>
<sequence length="414" mass="45953">MHILFLTDNFPPEVNAPASRTYEHAREWVKQGAQVTIITCAPNFPQGKVFDGYKNRLRSVEDMDGIRVIRVWTYITANEGFYKRTLDYVSFMLSSFIASFGVRKVDVIIGTSPQFFTAISAFLVSLAKRRPWIFELRDLWPATIKTVGAIKNGRVLSLLEALEMFLYRRATRIVAVTHSFKEELAARGINADKIDVVTNGANLAHFKPSPKPLDLARTLGLEGRFVAGYVGTHGLTHGLETVLDAAEILQSVPGADHVRIVLLGDGARKADLKANAARRSLTNVVFLDSVPKAQVPDYWALLNVSIIHLRRDPLFRTVIPSKLFECMAMGIPVLHAVEGESAEIVRRKGVGLTVTPEDAGELAARIAELAAAPERLEAFREKCLVSAERYDRANLARRMYAILSQTANTRASRP</sequence>
<evidence type="ECO:0000313" key="3">
    <source>
        <dbReference type="Proteomes" id="UP001596024"/>
    </source>
</evidence>
<comment type="caution">
    <text evidence="2">The sequence shown here is derived from an EMBL/GenBank/DDBJ whole genome shotgun (WGS) entry which is preliminary data.</text>
</comment>
<dbReference type="PANTHER" id="PTHR45947">
    <property type="entry name" value="SULFOQUINOVOSYL TRANSFERASE SQD2"/>
    <property type="match status" value="1"/>
</dbReference>
<dbReference type="EMBL" id="JBHSGQ010000012">
    <property type="protein sequence ID" value="MFC4726430.1"/>
    <property type="molecule type" value="Genomic_DNA"/>
</dbReference>
<name>A0ABV9NF05_9PROT</name>
<evidence type="ECO:0000313" key="2">
    <source>
        <dbReference type="EMBL" id="MFC4726430.1"/>
    </source>
</evidence>
<reference evidence="3" key="1">
    <citation type="journal article" date="2019" name="Int. J. Syst. Evol. Microbiol.">
        <title>The Global Catalogue of Microorganisms (GCM) 10K type strain sequencing project: providing services to taxonomists for standard genome sequencing and annotation.</title>
        <authorList>
            <consortium name="The Broad Institute Genomics Platform"/>
            <consortium name="The Broad Institute Genome Sequencing Center for Infectious Disease"/>
            <person name="Wu L."/>
            <person name="Ma J."/>
        </authorList>
    </citation>
    <scope>NUCLEOTIDE SEQUENCE [LARGE SCALE GENOMIC DNA]</scope>
    <source>
        <strain evidence="3">CCUG 62981</strain>
    </source>
</reference>
<organism evidence="2 3">
    <name type="scientific">Glycocaulis abyssi</name>
    <dbReference type="NCBI Taxonomy" id="1433403"/>
    <lineage>
        <taxon>Bacteria</taxon>
        <taxon>Pseudomonadati</taxon>
        <taxon>Pseudomonadota</taxon>
        <taxon>Alphaproteobacteria</taxon>
        <taxon>Maricaulales</taxon>
        <taxon>Maricaulaceae</taxon>
        <taxon>Glycocaulis</taxon>
    </lineage>
</organism>
<gene>
    <name evidence="2" type="ORF">ACFPB0_14130</name>
</gene>
<dbReference type="InterPro" id="IPR028098">
    <property type="entry name" value="Glyco_trans_4-like_N"/>
</dbReference>
<evidence type="ECO:0000259" key="1">
    <source>
        <dbReference type="Pfam" id="PF13579"/>
    </source>
</evidence>
<dbReference type="PANTHER" id="PTHR45947:SF3">
    <property type="entry name" value="SULFOQUINOVOSYL TRANSFERASE SQD2"/>
    <property type="match status" value="1"/>
</dbReference>
<dbReference type="SUPFAM" id="SSF53756">
    <property type="entry name" value="UDP-Glycosyltransferase/glycogen phosphorylase"/>
    <property type="match status" value="1"/>
</dbReference>
<dbReference type="CDD" id="cd03794">
    <property type="entry name" value="GT4_WbuB-like"/>
    <property type="match status" value="1"/>
</dbReference>
<dbReference type="Gene3D" id="3.40.50.2000">
    <property type="entry name" value="Glycogen Phosphorylase B"/>
    <property type="match status" value="2"/>
</dbReference>